<organism evidence="1">
    <name type="scientific">anaerobic digester metagenome</name>
    <dbReference type="NCBI Taxonomy" id="1263854"/>
    <lineage>
        <taxon>unclassified sequences</taxon>
        <taxon>metagenomes</taxon>
        <taxon>ecological metagenomes</taxon>
    </lineage>
</organism>
<protein>
    <submittedName>
        <fullName evidence="1">Uncharacterized protein</fullName>
    </submittedName>
</protein>
<reference evidence="1" key="1">
    <citation type="submission" date="2019-03" db="EMBL/GenBank/DDBJ databases">
        <authorList>
            <person name="Hao L."/>
        </authorList>
    </citation>
    <scope>NUCLEOTIDE SEQUENCE</scope>
</reference>
<sequence>MIFTVTELISPTAFPWGVFAYFIKHGDRDLALLWGVTKLRDGFIVALRLELRSKH</sequence>
<proteinExistence type="predicted"/>
<name>A0A485M505_9ZZZZ</name>
<evidence type="ECO:0000313" key="1">
    <source>
        <dbReference type="EMBL" id="VFU18410.1"/>
    </source>
</evidence>
<accession>A0A485M505</accession>
<dbReference type="AlphaFoldDB" id="A0A485M505"/>
<gene>
    <name evidence="1" type="ORF">SCFA_440005</name>
</gene>
<dbReference type="EMBL" id="CAADRN010000344">
    <property type="protein sequence ID" value="VFU18410.1"/>
    <property type="molecule type" value="Genomic_DNA"/>
</dbReference>